<accession>A0A840GJZ9</accession>
<evidence type="ECO:0000256" key="12">
    <source>
        <dbReference type="SAM" id="SignalP"/>
    </source>
</evidence>
<dbReference type="GO" id="GO:0015344">
    <property type="term" value="F:siderophore uptake transmembrane transporter activity"/>
    <property type="evidence" value="ECO:0007669"/>
    <property type="project" value="TreeGrafter"/>
</dbReference>
<name>A0A840GJZ9_RHOTE</name>
<dbReference type="PANTHER" id="PTHR30069">
    <property type="entry name" value="TONB-DEPENDENT OUTER MEMBRANE RECEPTOR"/>
    <property type="match status" value="1"/>
</dbReference>
<reference evidence="15 16" key="1">
    <citation type="submission" date="2020-08" db="EMBL/GenBank/DDBJ databases">
        <title>Genome sequencing of Purple Non-Sulfur Bacteria from various extreme environments.</title>
        <authorList>
            <person name="Mayer M."/>
        </authorList>
    </citation>
    <scope>NUCLEOTIDE SEQUENCE [LARGE SCALE GENOMIC DNA]</scope>
    <source>
        <strain evidence="15 16">2761</strain>
    </source>
</reference>
<evidence type="ECO:0000256" key="10">
    <source>
        <dbReference type="PROSITE-ProRule" id="PRU01360"/>
    </source>
</evidence>
<evidence type="ECO:0000313" key="16">
    <source>
        <dbReference type="Proteomes" id="UP000587070"/>
    </source>
</evidence>
<keyword evidence="8 15" id="KW-0675">Receptor</keyword>
<keyword evidence="12" id="KW-0732">Signal</keyword>
<comment type="caution">
    <text evidence="15">The sequence shown here is derived from an EMBL/GenBank/DDBJ whole genome shotgun (WGS) entry which is preliminary data.</text>
</comment>
<protein>
    <submittedName>
        <fullName evidence="15">Iron complex outermembrane receptor protein</fullName>
    </submittedName>
</protein>
<comment type="similarity">
    <text evidence="2 10 11">Belongs to the TonB-dependent receptor family.</text>
</comment>
<dbReference type="PROSITE" id="PS52016">
    <property type="entry name" value="TONB_DEPENDENT_REC_3"/>
    <property type="match status" value="1"/>
</dbReference>
<evidence type="ECO:0000256" key="5">
    <source>
        <dbReference type="ARBA" id="ARBA00022692"/>
    </source>
</evidence>
<dbReference type="InterPro" id="IPR012910">
    <property type="entry name" value="Plug_dom"/>
</dbReference>
<comment type="subcellular location">
    <subcellularLocation>
        <location evidence="1 10">Cell outer membrane</location>
        <topology evidence="1 10">Multi-pass membrane protein</topology>
    </subcellularLocation>
</comment>
<keyword evidence="3 10" id="KW-0813">Transport</keyword>
<dbReference type="SUPFAM" id="SSF56935">
    <property type="entry name" value="Porins"/>
    <property type="match status" value="1"/>
</dbReference>
<sequence length="688" mass="76570">MPSLLAAFLAAGTTLLAPPAFAQALSEDDFLSDLPVVVSATRLRQSLAATPASMTVIDREMIRDSGAWDVADLFRLVPGMYVAYNVDKEVVPGHVVSYHGMADPYAKRMQILIDGRSVYTPLFGGPIWSNIPLALDDIERVEVVRGPNAASYGANSFLGVINIITRDPADVQGKLVSLSGGTPGVDATLRYGGRAGAMDYRTALQLRDDAGYTRDGEGRYNDEDVHARSDDKRIANLSFRGDYRVNGIDELQLQFGYSGGSRQTGDYPNTNPRRDKDVGSMFALARWQRDLGADSQFSLRAYYNRDRLSEDLSQLVSPWFPVTIGGNSFLLPLGVPTPFTQALSHVAERTDVEAQHSFWAGESLRLVWGGSLRLDRVRSTLYLGSEDFKSFNQQSVFANAEWRPLAALVFNFGTMLEHNSFVGTNASPRASVNYHLTPTQTLRATLSRAWRNPVSYEQEGNSRWLFPAVLPPAFTTNAYQYLYGQNNLRPERIDSRELGYLLELPRGGSLDLKYSYDTLSDLIEMYAFDCCGTAIPGTVRTFGNRSDASIHSFEAQWQQQFDEATRIHFGWSATHIVRDSGSVPASAAYAYDRTASRHSQNMLLSRQLSPAWRASLGVYRVGSLQANSGDSLPAYMRWDVRVARQFKWHEGDGELALVVQDIGDTQYREFYADNVLGRRSFLNLRLAF</sequence>
<feature type="chain" id="PRO_5032331766" evidence="12">
    <location>
        <begin position="23"/>
        <end position="688"/>
    </location>
</feature>
<dbReference type="Pfam" id="PF07715">
    <property type="entry name" value="Plug"/>
    <property type="match status" value="1"/>
</dbReference>
<dbReference type="InterPro" id="IPR036942">
    <property type="entry name" value="Beta-barrel_TonB_sf"/>
</dbReference>
<organism evidence="15 16">
    <name type="scientific">Rhodocyclus tenuis</name>
    <name type="common">Rhodospirillum tenue</name>
    <dbReference type="NCBI Taxonomy" id="1066"/>
    <lineage>
        <taxon>Bacteria</taxon>
        <taxon>Pseudomonadati</taxon>
        <taxon>Pseudomonadota</taxon>
        <taxon>Betaproteobacteria</taxon>
        <taxon>Rhodocyclales</taxon>
        <taxon>Rhodocyclaceae</taxon>
        <taxon>Rhodocyclus</taxon>
    </lineage>
</organism>
<dbReference type="AlphaFoldDB" id="A0A840GJZ9"/>
<dbReference type="EMBL" id="JACIGE010000011">
    <property type="protein sequence ID" value="MBB4248479.1"/>
    <property type="molecule type" value="Genomic_DNA"/>
</dbReference>
<evidence type="ECO:0000256" key="7">
    <source>
        <dbReference type="ARBA" id="ARBA00023136"/>
    </source>
</evidence>
<dbReference type="Proteomes" id="UP000587070">
    <property type="component" value="Unassembled WGS sequence"/>
</dbReference>
<feature type="signal peptide" evidence="12">
    <location>
        <begin position="1"/>
        <end position="22"/>
    </location>
</feature>
<dbReference type="Pfam" id="PF00593">
    <property type="entry name" value="TonB_dep_Rec_b-barrel"/>
    <property type="match status" value="1"/>
</dbReference>
<keyword evidence="9 10" id="KW-0998">Cell outer membrane</keyword>
<evidence type="ECO:0000256" key="8">
    <source>
        <dbReference type="ARBA" id="ARBA00023170"/>
    </source>
</evidence>
<evidence type="ECO:0000256" key="6">
    <source>
        <dbReference type="ARBA" id="ARBA00023077"/>
    </source>
</evidence>
<evidence type="ECO:0000256" key="1">
    <source>
        <dbReference type="ARBA" id="ARBA00004571"/>
    </source>
</evidence>
<feature type="domain" description="TonB-dependent receptor-like beta-barrel" evidence="13">
    <location>
        <begin position="226"/>
        <end position="647"/>
    </location>
</feature>
<dbReference type="InterPro" id="IPR000531">
    <property type="entry name" value="Beta-barrel_TonB"/>
</dbReference>
<dbReference type="Gene3D" id="2.40.170.20">
    <property type="entry name" value="TonB-dependent receptor, beta-barrel domain"/>
    <property type="match status" value="1"/>
</dbReference>
<evidence type="ECO:0000256" key="11">
    <source>
        <dbReference type="RuleBase" id="RU003357"/>
    </source>
</evidence>
<keyword evidence="4 10" id="KW-1134">Transmembrane beta strand</keyword>
<proteinExistence type="inferred from homology"/>
<dbReference type="InterPro" id="IPR037066">
    <property type="entry name" value="Plug_dom_sf"/>
</dbReference>
<dbReference type="RefSeq" id="WP_184415206.1">
    <property type="nucleotide sequence ID" value="NZ_JACIGE010000011.1"/>
</dbReference>
<evidence type="ECO:0000256" key="3">
    <source>
        <dbReference type="ARBA" id="ARBA00022448"/>
    </source>
</evidence>
<dbReference type="GO" id="GO:0044718">
    <property type="term" value="P:siderophore transmembrane transport"/>
    <property type="evidence" value="ECO:0007669"/>
    <property type="project" value="TreeGrafter"/>
</dbReference>
<feature type="domain" description="TonB-dependent receptor plug" evidence="14">
    <location>
        <begin position="48"/>
        <end position="160"/>
    </location>
</feature>
<evidence type="ECO:0000313" key="15">
    <source>
        <dbReference type="EMBL" id="MBB4248479.1"/>
    </source>
</evidence>
<gene>
    <name evidence="15" type="ORF">GGD90_002871</name>
</gene>
<evidence type="ECO:0000256" key="9">
    <source>
        <dbReference type="ARBA" id="ARBA00023237"/>
    </source>
</evidence>
<evidence type="ECO:0000259" key="14">
    <source>
        <dbReference type="Pfam" id="PF07715"/>
    </source>
</evidence>
<keyword evidence="7 10" id="KW-0472">Membrane</keyword>
<dbReference type="InterPro" id="IPR039426">
    <property type="entry name" value="TonB-dep_rcpt-like"/>
</dbReference>
<keyword evidence="16" id="KW-1185">Reference proteome</keyword>
<dbReference type="GO" id="GO:0009279">
    <property type="term" value="C:cell outer membrane"/>
    <property type="evidence" value="ECO:0007669"/>
    <property type="project" value="UniProtKB-SubCell"/>
</dbReference>
<keyword evidence="5 10" id="KW-0812">Transmembrane</keyword>
<dbReference type="PANTHER" id="PTHR30069:SF27">
    <property type="entry name" value="BLL4766 PROTEIN"/>
    <property type="match status" value="1"/>
</dbReference>
<evidence type="ECO:0000259" key="13">
    <source>
        <dbReference type="Pfam" id="PF00593"/>
    </source>
</evidence>
<evidence type="ECO:0000256" key="4">
    <source>
        <dbReference type="ARBA" id="ARBA00022452"/>
    </source>
</evidence>
<keyword evidence="6 11" id="KW-0798">TonB box</keyword>
<dbReference type="Gene3D" id="2.170.130.10">
    <property type="entry name" value="TonB-dependent receptor, plug domain"/>
    <property type="match status" value="1"/>
</dbReference>
<evidence type="ECO:0000256" key="2">
    <source>
        <dbReference type="ARBA" id="ARBA00009810"/>
    </source>
</evidence>